<keyword evidence="12" id="KW-1185">Reference proteome</keyword>
<dbReference type="Gene3D" id="1.10.1610.10">
    <property type="match status" value="1"/>
</dbReference>
<dbReference type="Proteomes" id="UP000664904">
    <property type="component" value="Chromosome"/>
</dbReference>
<organism evidence="11 12">
    <name type="scientific">Pseudoalteromonas xiamenensis</name>
    <dbReference type="NCBI Taxonomy" id="882626"/>
    <lineage>
        <taxon>Bacteria</taxon>
        <taxon>Pseudomonadati</taxon>
        <taxon>Pseudomonadota</taxon>
        <taxon>Gammaproteobacteria</taxon>
        <taxon>Alteromonadales</taxon>
        <taxon>Pseudoalteromonadaceae</taxon>
        <taxon>Pseudoalteromonas</taxon>
    </lineage>
</organism>
<protein>
    <recommendedName>
        <fullName evidence="4 10">Nicotinate-nucleotide--dimethylbenzimidazole phosphoribosyltransferase</fullName>
        <shortName evidence="10">NN:DBI PRT</shortName>
        <ecNumber evidence="3 10">2.4.2.21</ecNumber>
    </recommendedName>
    <alternativeName>
        <fullName evidence="8 10">N(1)-alpha-phosphoribosyltransferase</fullName>
    </alternativeName>
</protein>
<dbReference type="InterPro" id="IPR023195">
    <property type="entry name" value="Nict_dMeBzImd_PRibTrfase_N"/>
</dbReference>
<evidence type="ECO:0000256" key="6">
    <source>
        <dbReference type="ARBA" id="ARBA00022676"/>
    </source>
</evidence>
<evidence type="ECO:0000256" key="4">
    <source>
        <dbReference type="ARBA" id="ARBA00015486"/>
    </source>
</evidence>
<feature type="active site" description="Proton acceptor" evidence="10">
    <location>
        <position position="319"/>
    </location>
</feature>
<keyword evidence="5 10" id="KW-0169">Cobalamin biosynthesis</keyword>
<dbReference type="NCBIfam" id="TIGR03160">
    <property type="entry name" value="cobT_DBIPRT"/>
    <property type="match status" value="1"/>
</dbReference>
<evidence type="ECO:0000256" key="1">
    <source>
        <dbReference type="ARBA" id="ARBA00005049"/>
    </source>
</evidence>
<evidence type="ECO:0000256" key="5">
    <source>
        <dbReference type="ARBA" id="ARBA00022573"/>
    </source>
</evidence>
<dbReference type="FunFam" id="3.40.50.10210:FF:000001">
    <property type="entry name" value="Nicotinate-nucleotide--dimethylbenzimidazole phosphoribosyltransferase"/>
    <property type="match status" value="1"/>
</dbReference>
<dbReference type="GO" id="GO:0008939">
    <property type="term" value="F:nicotinate-nucleotide-dimethylbenzimidazole phosphoribosyltransferase activity"/>
    <property type="evidence" value="ECO:0007669"/>
    <property type="project" value="UniProtKB-UniRule"/>
</dbReference>
<dbReference type="InterPro" id="IPR017846">
    <property type="entry name" value="Nict_dMeBzImd_PRibTrfase_bact"/>
</dbReference>
<comment type="similarity">
    <text evidence="2 10">Belongs to the CobT family.</text>
</comment>
<evidence type="ECO:0000256" key="8">
    <source>
        <dbReference type="ARBA" id="ARBA00030686"/>
    </source>
</evidence>
<dbReference type="AlphaFoldDB" id="A0A975DGV4"/>
<sequence length="353" mass="37197">MTLNTLFDIPPLNTKLKSACQALIDNKTKPLGALGLLEPLALQLALILTRSENHKIELGIPQLVIFAGDHGIAAEGVSIAPSEVTGQMVANFSNGGAAINALCQTLGWQLSVVDCGILVKPELDLNVISQRLGTSTNAFHRKPAMERATLERGFDLANALINNMLEKGTNIFAFGEMGIGNTTSASAIFSAISLLSPKETVGKGTGVSDEIVMKKQALIADALSLHHKQLDTPIGVLQHLGGYEIVQMVASMLTVAKAQKVIVVDGFIATAAALIATQLAPNAKDYMVFAHCSGEQGHQKMLEYLEVTPLLNLGLRLGEGTGAALALPLLQSAAAFYNDMASFTDANVTEVNG</sequence>
<dbReference type="SUPFAM" id="SSF52733">
    <property type="entry name" value="Nicotinate mononucleotide:5,6-dimethylbenzimidazole phosphoribosyltransferase (CobT)"/>
    <property type="match status" value="1"/>
</dbReference>
<dbReference type="RefSeq" id="WP_208842457.1">
    <property type="nucleotide sequence ID" value="NZ_CP072133.1"/>
</dbReference>
<comment type="pathway">
    <text evidence="1 10">Nucleoside biosynthesis; alpha-ribazole biosynthesis; alpha-ribazole from 5,6-dimethylbenzimidazole: step 1/2.</text>
</comment>
<evidence type="ECO:0000256" key="2">
    <source>
        <dbReference type="ARBA" id="ARBA00007110"/>
    </source>
</evidence>
<evidence type="ECO:0000256" key="7">
    <source>
        <dbReference type="ARBA" id="ARBA00022679"/>
    </source>
</evidence>
<evidence type="ECO:0000313" key="11">
    <source>
        <dbReference type="EMBL" id="QTH70867.1"/>
    </source>
</evidence>
<comment type="catalytic activity">
    <reaction evidence="9 10">
        <text>5,6-dimethylbenzimidazole + nicotinate beta-D-ribonucleotide = alpha-ribazole 5'-phosphate + nicotinate + H(+)</text>
        <dbReference type="Rhea" id="RHEA:11196"/>
        <dbReference type="ChEBI" id="CHEBI:15378"/>
        <dbReference type="ChEBI" id="CHEBI:15890"/>
        <dbReference type="ChEBI" id="CHEBI:32544"/>
        <dbReference type="ChEBI" id="CHEBI:57502"/>
        <dbReference type="ChEBI" id="CHEBI:57918"/>
        <dbReference type="EC" id="2.4.2.21"/>
    </reaction>
</comment>
<dbReference type="EC" id="2.4.2.21" evidence="3 10"/>
<dbReference type="EMBL" id="CP072133">
    <property type="protein sequence ID" value="QTH70867.1"/>
    <property type="molecule type" value="Genomic_DNA"/>
</dbReference>
<proteinExistence type="inferred from homology"/>
<name>A0A975DGV4_9GAMM</name>
<evidence type="ECO:0000256" key="9">
    <source>
        <dbReference type="ARBA" id="ARBA00047340"/>
    </source>
</evidence>
<dbReference type="CDD" id="cd02439">
    <property type="entry name" value="DMB-PRT_CobT"/>
    <property type="match status" value="1"/>
</dbReference>
<evidence type="ECO:0000313" key="12">
    <source>
        <dbReference type="Proteomes" id="UP000664904"/>
    </source>
</evidence>
<keyword evidence="6 10" id="KW-0328">Glycosyltransferase</keyword>
<dbReference type="PANTHER" id="PTHR43463:SF1">
    <property type="entry name" value="NICOTINATE-NUCLEOTIDE--DIMETHYLBENZIMIDAZOLE PHOSPHORIBOSYLTRANSFERASE"/>
    <property type="match status" value="1"/>
</dbReference>
<evidence type="ECO:0000256" key="10">
    <source>
        <dbReference type="HAMAP-Rule" id="MF_00230"/>
    </source>
</evidence>
<keyword evidence="7 10" id="KW-0808">Transferase</keyword>
<dbReference type="InterPro" id="IPR003200">
    <property type="entry name" value="Nict_dMeBzImd_PRibTrfase"/>
</dbReference>
<accession>A0A975DGV4</accession>
<dbReference type="HAMAP" id="MF_00230">
    <property type="entry name" value="CobT"/>
    <property type="match status" value="1"/>
</dbReference>
<dbReference type="PANTHER" id="PTHR43463">
    <property type="entry name" value="NICOTINATE-NUCLEOTIDE--DIMETHYLBENZIMIDAZOLE PHOSPHORIBOSYLTRANSFERASE"/>
    <property type="match status" value="1"/>
</dbReference>
<gene>
    <name evidence="10 11" type="primary">cobT</name>
    <name evidence="11" type="ORF">J5O05_13340</name>
</gene>
<dbReference type="Pfam" id="PF02277">
    <property type="entry name" value="DBI_PRT"/>
    <property type="match status" value="1"/>
</dbReference>
<dbReference type="InterPro" id="IPR036087">
    <property type="entry name" value="Nict_dMeBzImd_PRibTrfase_sf"/>
</dbReference>
<dbReference type="GO" id="GO:0009236">
    <property type="term" value="P:cobalamin biosynthetic process"/>
    <property type="evidence" value="ECO:0007669"/>
    <property type="project" value="UniProtKB-UniRule"/>
</dbReference>
<comment type="function">
    <text evidence="10">Catalyzes the synthesis of alpha-ribazole-5'-phosphate from nicotinate mononucleotide (NAMN) and 5,6-dimethylbenzimidazole (DMB).</text>
</comment>
<dbReference type="NCBIfam" id="NF000996">
    <property type="entry name" value="PRK00105.1"/>
    <property type="match status" value="1"/>
</dbReference>
<dbReference type="KEGG" id="pxi:J5O05_13340"/>
<reference evidence="11" key="1">
    <citation type="submission" date="2021-03" db="EMBL/GenBank/DDBJ databases">
        <title>Complete Genome of Pseudoalteromonas xiamenensis STKMTI.2, a new potential marine bacterium producing anti-Vibrio compounds.</title>
        <authorList>
            <person name="Handayani D.P."/>
            <person name="Isnansetyo A."/>
            <person name="Istiqomah I."/>
            <person name="Jumina J."/>
        </authorList>
    </citation>
    <scope>NUCLEOTIDE SEQUENCE</scope>
    <source>
        <strain evidence="11">STKMTI.2</strain>
    </source>
</reference>
<dbReference type="Gene3D" id="3.40.50.10210">
    <property type="match status" value="1"/>
</dbReference>
<evidence type="ECO:0000256" key="3">
    <source>
        <dbReference type="ARBA" id="ARBA00011991"/>
    </source>
</evidence>